<evidence type="ECO:0000313" key="3">
    <source>
        <dbReference type="Proteomes" id="UP000054270"/>
    </source>
</evidence>
<feature type="compositionally biased region" description="Polar residues" evidence="1">
    <location>
        <begin position="31"/>
        <end position="43"/>
    </location>
</feature>
<keyword evidence="3" id="KW-1185">Reference proteome</keyword>
<protein>
    <submittedName>
        <fullName evidence="2">Uncharacterized protein</fullName>
    </submittedName>
</protein>
<name>A0A0D2MAH0_HYPSF</name>
<feature type="compositionally biased region" description="Polar residues" evidence="1">
    <location>
        <begin position="102"/>
        <end position="112"/>
    </location>
</feature>
<dbReference type="Proteomes" id="UP000054270">
    <property type="component" value="Unassembled WGS sequence"/>
</dbReference>
<evidence type="ECO:0000256" key="1">
    <source>
        <dbReference type="SAM" id="MobiDB-lite"/>
    </source>
</evidence>
<sequence>MEKHNISAILAQIESEKAAELAPQRTDETVQESTVLNEPQKSRGSVKHDEAKAGPLVSADPDGEPEGANRAVVRDGKMKAVFRRIQNLGRKKNTVVLSSKPTAEVGTSVQKRGTTKVKSWFA</sequence>
<evidence type="ECO:0000313" key="2">
    <source>
        <dbReference type="EMBL" id="KJA20368.1"/>
    </source>
</evidence>
<dbReference type="EMBL" id="KN817568">
    <property type="protein sequence ID" value="KJA20368.1"/>
    <property type="molecule type" value="Genomic_DNA"/>
</dbReference>
<organism evidence="2 3">
    <name type="scientific">Hypholoma sublateritium (strain FD-334 SS-4)</name>
    <dbReference type="NCBI Taxonomy" id="945553"/>
    <lineage>
        <taxon>Eukaryota</taxon>
        <taxon>Fungi</taxon>
        <taxon>Dikarya</taxon>
        <taxon>Basidiomycota</taxon>
        <taxon>Agaricomycotina</taxon>
        <taxon>Agaricomycetes</taxon>
        <taxon>Agaricomycetidae</taxon>
        <taxon>Agaricales</taxon>
        <taxon>Agaricineae</taxon>
        <taxon>Strophariaceae</taxon>
        <taxon>Hypholoma</taxon>
    </lineage>
</organism>
<feature type="region of interest" description="Disordered" evidence="1">
    <location>
        <begin position="18"/>
        <end position="70"/>
    </location>
</feature>
<dbReference type="AlphaFoldDB" id="A0A0D2MAH0"/>
<reference evidence="3" key="1">
    <citation type="submission" date="2014-04" db="EMBL/GenBank/DDBJ databases">
        <title>Evolutionary Origins and Diversification of the Mycorrhizal Mutualists.</title>
        <authorList>
            <consortium name="DOE Joint Genome Institute"/>
            <consortium name="Mycorrhizal Genomics Consortium"/>
            <person name="Kohler A."/>
            <person name="Kuo A."/>
            <person name="Nagy L.G."/>
            <person name="Floudas D."/>
            <person name="Copeland A."/>
            <person name="Barry K.W."/>
            <person name="Cichocki N."/>
            <person name="Veneault-Fourrey C."/>
            <person name="LaButti K."/>
            <person name="Lindquist E.A."/>
            <person name="Lipzen A."/>
            <person name="Lundell T."/>
            <person name="Morin E."/>
            <person name="Murat C."/>
            <person name="Riley R."/>
            <person name="Ohm R."/>
            <person name="Sun H."/>
            <person name="Tunlid A."/>
            <person name="Henrissat B."/>
            <person name="Grigoriev I.V."/>
            <person name="Hibbett D.S."/>
            <person name="Martin F."/>
        </authorList>
    </citation>
    <scope>NUCLEOTIDE SEQUENCE [LARGE SCALE GENOMIC DNA]</scope>
    <source>
        <strain evidence="3">FD-334 SS-4</strain>
    </source>
</reference>
<gene>
    <name evidence="2" type="ORF">HYPSUDRAFT_43264</name>
</gene>
<feature type="region of interest" description="Disordered" evidence="1">
    <location>
        <begin position="102"/>
        <end position="122"/>
    </location>
</feature>
<proteinExistence type="predicted"/>
<accession>A0A0D2MAH0</accession>